<dbReference type="EMBL" id="JADCNM010000011">
    <property type="protein sequence ID" value="KAG0463182.1"/>
    <property type="molecule type" value="Genomic_DNA"/>
</dbReference>
<comment type="caution">
    <text evidence="1">The sequence shown here is derived from an EMBL/GenBank/DDBJ whole genome shotgun (WGS) entry which is preliminary data.</text>
</comment>
<dbReference type="AlphaFoldDB" id="A0A835Q8H0"/>
<dbReference type="Gene3D" id="3.40.50.300">
    <property type="entry name" value="P-loop containing nucleotide triphosphate hydrolases"/>
    <property type="match status" value="1"/>
</dbReference>
<evidence type="ECO:0000313" key="2">
    <source>
        <dbReference type="Proteomes" id="UP000639772"/>
    </source>
</evidence>
<name>A0A835Q8H0_VANPL</name>
<accession>A0A835Q8H0</accession>
<sequence>MQHSLNGGTAFVADPSYYSGGIARNELDLTSGTFGEGISAAERIREVIQRETGDRSGERRGFYHDPATGEITLDGADIRKLRLKWLRAQMTVVGRDSCATTGGENLLRETQPRGGVVAIPVARRLAVNAAFKF</sequence>
<protein>
    <submittedName>
        <fullName evidence="1">Uncharacterized protein</fullName>
    </submittedName>
</protein>
<evidence type="ECO:0000313" key="1">
    <source>
        <dbReference type="EMBL" id="KAG0463182.1"/>
    </source>
</evidence>
<organism evidence="1 2">
    <name type="scientific">Vanilla planifolia</name>
    <name type="common">Vanilla</name>
    <dbReference type="NCBI Taxonomy" id="51239"/>
    <lineage>
        <taxon>Eukaryota</taxon>
        <taxon>Viridiplantae</taxon>
        <taxon>Streptophyta</taxon>
        <taxon>Embryophyta</taxon>
        <taxon>Tracheophyta</taxon>
        <taxon>Spermatophyta</taxon>
        <taxon>Magnoliopsida</taxon>
        <taxon>Liliopsida</taxon>
        <taxon>Asparagales</taxon>
        <taxon>Orchidaceae</taxon>
        <taxon>Vanilloideae</taxon>
        <taxon>Vanilleae</taxon>
        <taxon>Vanilla</taxon>
    </lineage>
</organism>
<reference evidence="1 2" key="1">
    <citation type="journal article" date="2020" name="Nat. Food">
        <title>A phased Vanilla planifolia genome enables genetic improvement of flavour and production.</title>
        <authorList>
            <person name="Hasing T."/>
            <person name="Tang H."/>
            <person name="Brym M."/>
            <person name="Khazi F."/>
            <person name="Huang T."/>
            <person name="Chambers A.H."/>
        </authorList>
    </citation>
    <scope>NUCLEOTIDE SEQUENCE [LARGE SCALE GENOMIC DNA]</scope>
    <source>
        <tissue evidence="1">Leaf</tissue>
    </source>
</reference>
<dbReference type="InterPro" id="IPR027417">
    <property type="entry name" value="P-loop_NTPase"/>
</dbReference>
<dbReference type="Proteomes" id="UP000639772">
    <property type="component" value="Chromosome 11"/>
</dbReference>
<proteinExistence type="predicted"/>
<gene>
    <name evidence="1" type="ORF">HPP92_021658</name>
</gene>